<comment type="caution">
    <text evidence="2">The sequence shown here is derived from an EMBL/GenBank/DDBJ whole genome shotgun (WGS) entry which is preliminary data.</text>
</comment>
<dbReference type="SUPFAM" id="SSF51182">
    <property type="entry name" value="RmlC-like cupins"/>
    <property type="match status" value="1"/>
</dbReference>
<dbReference type="Gene3D" id="1.10.10.1320">
    <property type="entry name" value="Anti-sigma factor, zinc-finger domain"/>
    <property type="match status" value="1"/>
</dbReference>
<name>A0A8J8B815_9RHOB</name>
<dbReference type="InterPro" id="IPR011051">
    <property type="entry name" value="RmlC_Cupin_sf"/>
</dbReference>
<keyword evidence="3" id="KW-1185">Reference proteome</keyword>
<sequence>MTEPKHHLTDDLILGYSAGTLPEAVNLIVATHVSLCDTCRAAVEAHDAVGGALIEDCDSVEVSDACLVGALDLIRNGAWAAPEKRVQAADPVLPAPLRDYVGGSLADVKWRPVGMGVKQAILPTQGDATARLLYIPAGMAIPDHGHRGMELTLVLQGAFSDDDGLFARGDIEVAHEDLHHTPVADISEDCICLAVTDAPLRFKGLIPRLAQPFLRI</sequence>
<dbReference type="Gene3D" id="2.60.120.10">
    <property type="entry name" value="Jelly Rolls"/>
    <property type="match status" value="1"/>
</dbReference>
<dbReference type="InterPro" id="IPR025979">
    <property type="entry name" value="ChrR-like_cupin_dom"/>
</dbReference>
<proteinExistence type="predicted"/>
<accession>A0A8J8B815</accession>
<dbReference type="AlphaFoldDB" id="A0A8J8B815"/>
<dbReference type="InterPro" id="IPR041916">
    <property type="entry name" value="Anti_sigma_zinc_sf"/>
</dbReference>
<dbReference type="Proteomes" id="UP000681356">
    <property type="component" value="Unassembled WGS sequence"/>
</dbReference>
<reference evidence="2" key="1">
    <citation type="submission" date="2021-04" db="EMBL/GenBank/DDBJ databases">
        <authorList>
            <person name="Yoon J."/>
        </authorList>
    </citation>
    <scope>NUCLEOTIDE SEQUENCE</scope>
    <source>
        <strain evidence="2">KMU-90</strain>
    </source>
</reference>
<dbReference type="InterPro" id="IPR012807">
    <property type="entry name" value="Anti-sigma_ChrR"/>
</dbReference>
<evidence type="ECO:0000259" key="1">
    <source>
        <dbReference type="Pfam" id="PF12973"/>
    </source>
</evidence>
<dbReference type="NCBIfam" id="TIGR02451">
    <property type="entry name" value="anti_sig_ChrR"/>
    <property type="match status" value="1"/>
</dbReference>
<dbReference type="Pfam" id="PF12973">
    <property type="entry name" value="Cupin_7"/>
    <property type="match status" value="1"/>
</dbReference>
<dbReference type="CDD" id="cd20301">
    <property type="entry name" value="cupin_ChrR"/>
    <property type="match status" value="1"/>
</dbReference>
<dbReference type="EMBL" id="JAGTUU010000007">
    <property type="protein sequence ID" value="MBS0125716.1"/>
    <property type="molecule type" value="Genomic_DNA"/>
</dbReference>
<feature type="domain" description="ChrR-like cupin" evidence="1">
    <location>
        <begin position="105"/>
        <end position="194"/>
    </location>
</feature>
<evidence type="ECO:0000313" key="3">
    <source>
        <dbReference type="Proteomes" id="UP000681356"/>
    </source>
</evidence>
<protein>
    <submittedName>
        <fullName evidence="2">ChrR family anti-sigma-E factor</fullName>
    </submittedName>
</protein>
<evidence type="ECO:0000313" key="2">
    <source>
        <dbReference type="EMBL" id="MBS0125716.1"/>
    </source>
</evidence>
<gene>
    <name evidence="2" type="ORF">KB874_16665</name>
</gene>
<dbReference type="RefSeq" id="WP_212537690.1">
    <property type="nucleotide sequence ID" value="NZ_JAGTUU010000007.1"/>
</dbReference>
<organism evidence="2 3">
    <name type="scientific">Thetidibacter halocola</name>
    <dbReference type="NCBI Taxonomy" id="2827239"/>
    <lineage>
        <taxon>Bacteria</taxon>
        <taxon>Pseudomonadati</taxon>
        <taxon>Pseudomonadota</taxon>
        <taxon>Alphaproteobacteria</taxon>
        <taxon>Rhodobacterales</taxon>
        <taxon>Roseobacteraceae</taxon>
        <taxon>Thetidibacter</taxon>
    </lineage>
</organism>
<dbReference type="InterPro" id="IPR014710">
    <property type="entry name" value="RmlC-like_jellyroll"/>
</dbReference>